<evidence type="ECO:0000256" key="5">
    <source>
        <dbReference type="ARBA" id="ARBA00022741"/>
    </source>
</evidence>
<name>A0AA36EGQ2_LACSI</name>
<evidence type="ECO:0000256" key="4">
    <source>
        <dbReference type="ARBA" id="ARBA00022640"/>
    </source>
</evidence>
<evidence type="ECO:0000256" key="3">
    <source>
        <dbReference type="ARBA" id="ARBA00009361"/>
    </source>
</evidence>
<evidence type="ECO:0000256" key="7">
    <source>
        <dbReference type="SAM" id="Phobius"/>
    </source>
</evidence>
<evidence type="ECO:0000256" key="6">
    <source>
        <dbReference type="ARBA" id="ARBA00022840"/>
    </source>
</evidence>
<keyword evidence="7" id="KW-1133">Transmembrane helix</keyword>
<dbReference type="EMBL" id="OX465083">
    <property type="protein sequence ID" value="CAI9295002.1"/>
    <property type="molecule type" value="Genomic_DNA"/>
</dbReference>
<dbReference type="PANTHER" id="PTHR33078">
    <property type="entry name" value="PROTEIN YCF2-RELATED"/>
    <property type="match status" value="1"/>
</dbReference>
<comment type="function">
    <text evidence="1">Probable ATPase of unknown function. Its presence in a non-photosynthetic plant (Epifagus virginiana) and experiments in tobacco indicate that it has an essential function which is probably not related to photosynthesis.</text>
</comment>
<evidence type="ECO:0000256" key="2">
    <source>
        <dbReference type="ARBA" id="ARBA00004474"/>
    </source>
</evidence>
<evidence type="ECO:0000256" key="1">
    <source>
        <dbReference type="ARBA" id="ARBA00002329"/>
    </source>
</evidence>
<dbReference type="Pfam" id="PF05695">
    <property type="entry name" value="Ycf2"/>
    <property type="match status" value="1"/>
</dbReference>
<accession>A0AA36EGQ2</accession>
<keyword evidence="7" id="KW-0812">Transmembrane</keyword>
<keyword evidence="6" id="KW-0067">ATP-binding</keyword>
<keyword evidence="10" id="KW-1185">Reference proteome</keyword>
<evidence type="ECO:0000313" key="9">
    <source>
        <dbReference type="EMBL" id="CAI9295002.1"/>
    </source>
</evidence>
<evidence type="ECO:0000313" key="10">
    <source>
        <dbReference type="Proteomes" id="UP001177003"/>
    </source>
</evidence>
<keyword evidence="4" id="KW-0934">Plastid</keyword>
<reference evidence="9" key="1">
    <citation type="submission" date="2023-04" db="EMBL/GenBank/DDBJ databases">
        <authorList>
            <person name="Vijverberg K."/>
            <person name="Xiong W."/>
            <person name="Schranz E."/>
        </authorList>
    </citation>
    <scope>NUCLEOTIDE SEQUENCE</scope>
</reference>
<feature type="transmembrane region" description="Helical" evidence="7">
    <location>
        <begin position="177"/>
        <end position="198"/>
    </location>
</feature>
<keyword evidence="5" id="KW-0547">Nucleotide-binding</keyword>
<dbReference type="GO" id="GO:0005524">
    <property type="term" value="F:ATP binding"/>
    <property type="evidence" value="ECO:0007669"/>
    <property type="project" value="UniProtKB-KW"/>
</dbReference>
<comment type="subcellular location">
    <subcellularLocation>
        <location evidence="2">Plastid</location>
    </subcellularLocation>
</comment>
<dbReference type="PANTHER" id="PTHR33078:SF100">
    <property type="entry name" value="PROTEIN YCF2"/>
    <property type="match status" value="1"/>
</dbReference>
<comment type="similarity">
    <text evidence="3">Belongs to the Ycf2 family.</text>
</comment>
<sequence length="288" mass="33720">MNLSDSEGKNLYQYLNFNSNMGLIHTPCYEKYLPSEKRKKRSLCLKKCVEKGQMYRTFQRDSAYSTLSKWNLFQTYMPWFLTSTGYRYLKFFFLDTFSDLLPILSSSQKFVSIFHDIMHGSNISWRILQKKFCLPQRNLISEISSKCLHNLLLSEEMIHRNNESPLISTHLTNVREFLYAILFLLLVAAYLACTRLLFVFGASSELQTEFEKVKSLMIWGNYLKGLIGKCYKISCIGTRGEQAIRQGDSEIAEAWFDQAAEYWKQAIALTPGNYIEAHNWLKITRRFE</sequence>
<dbReference type="GO" id="GO:0009536">
    <property type="term" value="C:plastid"/>
    <property type="evidence" value="ECO:0007669"/>
    <property type="project" value="UniProtKB-SubCell"/>
</dbReference>
<evidence type="ECO:0000259" key="8">
    <source>
        <dbReference type="Pfam" id="PF05695"/>
    </source>
</evidence>
<feature type="domain" description="Ycf2 N-terminal" evidence="8">
    <location>
        <begin position="1"/>
        <end position="220"/>
    </location>
</feature>
<gene>
    <name evidence="9" type="ORF">LSALG_LOCUS33961</name>
</gene>
<protein>
    <recommendedName>
        <fullName evidence="8">Ycf2 N-terminal domain-containing protein</fullName>
    </recommendedName>
</protein>
<proteinExistence type="inferred from homology"/>
<dbReference type="AlphaFoldDB" id="A0AA36EGQ2"/>
<dbReference type="InterPro" id="IPR056777">
    <property type="entry name" value="Ycf2_N"/>
</dbReference>
<organism evidence="9 10">
    <name type="scientific">Lactuca saligna</name>
    <name type="common">Willowleaf lettuce</name>
    <dbReference type="NCBI Taxonomy" id="75948"/>
    <lineage>
        <taxon>Eukaryota</taxon>
        <taxon>Viridiplantae</taxon>
        <taxon>Streptophyta</taxon>
        <taxon>Embryophyta</taxon>
        <taxon>Tracheophyta</taxon>
        <taxon>Spermatophyta</taxon>
        <taxon>Magnoliopsida</taxon>
        <taxon>eudicotyledons</taxon>
        <taxon>Gunneridae</taxon>
        <taxon>Pentapetalae</taxon>
        <taxon>asterids</taxon>
        <taxon>campanulids</taxon>
        <taxon>Asterales</taxon>
        <taxon>Asteraceae</taxon>
        <taxon>Cichorioideae</taxon>
        <taxon>Cichorieae</taxon>
        <taxon>Lactucinae</taxon>
        <taxon>Lactuca</taxon>
    </lineage>
</organism>
<dbReference type="Proteomes" id="UP001177003">
    <property type="component" value="Chromosome 7"/>
</dbReference>
<keyword evidence="7" id="KW-0472">Membrane</keyword>